<comment type="caution">
    <text evidence="2">The sequence shown here is derived from an EMBL/GenBank/DDBJ whole genome shotgun (WGS) entry which is preliminary data.</text>
</comment>
<accession>S3IUE8</accession>
<feature type="compositionally biased region" description="Low complexity" evidence="1">
    <location>
        <begin position="447"/>
        <end position="460"/>
    </location>
</feature>
<dbReference type="PATRIC" id="fig|566551.4.peg.1871"/>
<feature type="region of interest" description="Disordered" evidence="1">
    <location>
        <begin position="431"/>
        <end position="464"/>
    </location>
</feature>
<gene>
    <name evidence="2" type="ORF">HMPREF0201_02035</name>
</gene>
<sequence length="509" mass="53517">MDKILDTGEWVMQRGGSADDAAWSLVASDNATIQRDYIRLVGEGGSSSTAWSGRYKNEIGNMYGEVHEDMIFDLRGARLDTEGDSLSLDFGHCQDRTTQFATHIWHCGGSTCAYYTEIFKLSFRLSGKGTNPIRVNAESEIIQIQPNVGNLSIINNFDEELGPFIDYVGQRSQMGSQMESQLDNALSATILGSIGGVNFESISVFAVDHILFPEQNINQLKSAGMPGDMVVFGDISPALTSLNLAPLNTTLAAGKTVQFTANASVNWSVSPSGVGSISASGLYRAPASIEGALQNVKITATGKNGATASAYVAVVPTSVIVTPAFATAKEVANSPSTLQFSANLVNGEKLSGWQVKPGKAGGLAGAIDSNGLYTTPSDAWPKGYSWVTVTATASDGSTATARVLLVSRTAHAEFVVTPPLLTEMPLGTKQSFSATGDGEIDPEAWALSPESGSLSEPEVSGSEDEPVYTVTYTAPQVAPGDNLVIITVTADGMPLRAGYAVVDVGNNQE</sequence>
<dbReference type="EMBL" id="ATDT01000012">
    <property type="protein sequence ID" value="EPF17413.1"/>
    <property type="molecule type" value="Genomic_DNA"/>
</dbReference>
<reference evidence="2 3" key="1">
    <citation type="submission" date="2013-04" db="EMBL/GenBank/DDBJ databases">
        <authorList>
            <person name="Weinstock G."/>
            <person name="Sodergren E."/>
            <person name="Lobos E.A."/>
            <person name="Fulton L."/>
            <person name="Fulton R."/>
            <person name="Courtney L."/>
            <person name="Fronick C."/>
            <person name="O'Laughlin M."/>
            <person name="Godfrey J."/>
            <person name="Wilson R.M."/>
            <person name="Miner T."/>
            <person name="Farmer C."/>
            <person name="Delehaunty K."/>
            <person name="Cordes M."/>
            <person name="Minx P."/>
            <person name="Tomlinson C."/>
            <person name="Chen J."/>
            <person name="Wollam A."/>
            <person name="Pepin K.H."/>
            <person name="Palsikar V.B."/>
            <person name="Zhang X."/>
            <person name="Suruliraj S."/>
            <person name="Perna N.T."/>
            <person name="Plunkett G."/>
            <person name="Warren W."/>
            <person name="Mitreva M."/>
            <person name="Mardis E.R."/>
            <person name="Wilson R.K."/>
        </authorList>
    </citation>
    <scope>NUCLEOTIDE SEQUENCE [LARGE SCALE GENOMIC DNA]</scope>
    <source>
        <strain evidence="2 3">DSM 4568</strain>
    </source>
</reference>
<dbReference type="OrthoDB" id="6458179at2"/>
<dbReference type="HOGENOM" id="CLU_534952_0_0_6"/>
<evidence type="ECO:0000313" key="3">
    <source>
        <dbReference type="Proteomes" id="UP000014585"/>
    </source>
</evidence>
<evidence type="ECO:0000256" key="1">
    <source>
        <dbReference type="SAM" id="MobiDB-lite"/>
    </source>
</evidence>
<evidence type="ECO:0000313" key="2">
    <source>
        <dbReference type="EMBL" id="EPF17413.1"/>
    </source>
</evidence>
<dbReference type="Gene3D" id="2.60.40.1080">
    <property type="match status" value="1"/>
</dbReference>
<dbReference type="AlphaFoldDB" id="S3IUE8"/>
<organism evidence="2 3">
    <name type="scientific">Cedecea davisae DSM 4568</name>
    <dbReference type="NCBI Taxonomy" id="566551"/>
    <lineage>
        <taxon>Bacteria</taxon>
        <taxon>Pseudomonadati</taxon>
        <taxon>Pseudomonadota</taxon>
        <taxon>Gammaproteobacteria</taxon>
        <taxon>Enterobacterales</taxon>
        <taxon>Enterobacteriaceae</taxon>
        <taxon>Cedecea</taxon>
    </lineage>
</organism>
<dbReference type="Proteomes" id="UP000014585">
    <property type="component" value="Unassembled WGS sequence"/>
</dbReference>
<protein>
    <submittedName>
        <fullName evidence="2">Uncharacterized protein</fullName>
    </submittedName>
</protein>
<name>S3IUE8_9ENTR</name>
<proteinExistence type="predicted"/>